<reference evidence="3" key="1">
    <citation type="journal article" date="2014" name="Int. J. Syst. Evol. Microbiol.">
        <title>Complete genome sequence of Corynebacterium casei LMG S-19264T (=DSM 44701T), isolated from a smear-ripened cheese.</title>
        <authorList>
            <consortium name="US DOE Joint Genome Institute (JGI-PGF)"/>
            <person name="Walter F."/>
            <person name="Albersmeier A."/>
            <person name="Kalinowski J."/>
            <person name="Ruckert C."/>
        </authorList>
    </citation>
    <scope>NUCLEOTIDE SEQUENCE</scope>
    <source>
        <strain evidence="3">CGMCC 1.15448</strain>
    </source>
</reference>
<dbReference type="Proteomes" id="UP000607559">
    <property type="component" value="Unassembled WGS sequence"/>
</dbReference>
<gene>
    <name evidence="3" type="ORF">GCM10011511_35360</name>
</gene>
<name>A0A8J2XSF8_9BACT</name>
<feature type="transmembrane region" description="Helical" evidence="2">
    <location>
        <begin position="51"/>
        <end position="72"/>
    </location>
</feature>
<dbReference type="AlphaFoldDB" id="A0A8J2XSF8"/>
<evidence type="ECO:0000256" key="1">
    <source>
        <dbReference type="SAM" id="MobiDB-lite"/>
    </source>
</evidence>
<proteinExistence type="predicted"/>
<evidence type="ECO:0000256" key="2">
    <source>
        <dbReference type="SAM" id="Phobius"/>
    </source>
</evidence>
<feature type="transmembrane region" description="Helical" evidence="2">
    <location>
        <begin position="14"/>
        <end position="39"/>
    </location>
</feature>
<protein>
    <recommendedName>
        <fullName evidence="5">DUF1682 domain-containing protein</fullName>
    </recommendedName>
</protein>
<evidence type="ECO:0008006" key="5">
    <source>
        <dbReference type="Google" id="ProtNLM"/>
    </source>
</evidence>
<organism evidence="3 4">
    <name type="scientific">Puia dinghuensis</name>
    <dbReference type="NCBI Taxonomy" id="1792502"/>
    <lineage>
        <taxon>Bacteria</taxon>
        <taxon>Pseudomonadati</taxon>
        <taxon>Bacteroidota</taxon>
        <taxon>Chitinophagia</taxon>
        <taxon>Chitinophagales</taxon>
        <taxon>Chitinophagaceae</taxon>
        <taxon>Puia</taxon>
    </lineage>
</organism>
<feature type="compositionally biased region" description="Basic and acidic residues" evidence="1">
    <location>
        <begin position="118"/>
        <end position="127"/>
    </location>
</feature>
<evidence type="ECO:0000313" key="3">
    <source>
        <dbReference type="EMBL" id="GGB08793.1"/>
    </source>
</evidence>
<accession>A0A8J2XSF8</accession>
<comment type="caution">
    <text evidence="3">The sequence shown here is derived from an EMBL/GenBank/DDBJ whole genome shotgun (WGS) entry which is preliminary data.</text>
</comment>
<keyword evidence="2" id="KW-0472">Membrane</keyword>
<reference evidence="3" key="2">
    <citation type="submission" date="2020-09" db="EMBL/GenBank/DDBJ databases">
        <authorList>
            <person name="Sun Q."/>
            <person name="Zhou Y."/>
        </authorList>
    </citation>
    <scope>NUCLEOTIDE SEQUENCE</scope>
    <source>
        <strain evidence="3">CGMCC 1.15448</strain>
    </source>
</reference>
<keyword evidence="2" id="KW-0812">Transmembrane</keyword>
<dbReference type="EMBL" id="BMJC01000004">
    <property type="protein sequence ID" value="GGB08793.1"/>
    <property type="molecule type" value="Genomic_DNA"/>
</dbReference>
<keyword evidence="4" id="KW-1185">Reference proteome</keyword>
<keyword evidence="2" id="KW-1133">Transmembrane helix</keyword>
<sequence length="127" mass="14645">MKQDMRRSFWARKVAGFIVLAILGIFLFGSIVMLLWNALMPELFHLPVITFWQALGLLVLTKILFSGFRGGGPRMRMRNKMREKWMNMTPEEREKFKQEWGGRCGRASAGGHQNEAADADRRADDNN</sequence>
<feature type="region of interest" description="Disordered" evidence="1">
    <location>
        <begin position="101"/>
        <end position="127"/>
    </location>
</feature>
<evidence type="ECO:0000313" key="4">
    <source>
        <dbReference type="Proteomes" id="UP000607559"/>
    </source>
</evidence>